<evidence type="ECO:0000313" key="5">
    <source>
        <dbReference type="Proteomes" id="UP001596171"/>
    </source>
</evidence>
<protein>
    <submittedName>
        <fullName evidence="4">Isochorismatase family protein</fullName>
    </submittedName>
</protein>
<organism evidence="4 5">
    <name type="scientific">Lactiplantibacillus nangangensis</name>
    <dbReference type="NCBI Taxonomy" id="2559917"/>
    <lineage>
        <taxon>Bacteria</taxon>
        <taxon>Bacillati</taxon>
        <taxon>Bacillota</taxon>
        <taxon>Bacilli</taxon>
        <taxon>Lactobacillales</taxon>
        <taxon>Lactobacillaceae</taxon>
        <taxon>Lactiplantibacillus</taxon>
    </lineage>
</organism>
<dbReference type="InterPro" id="IPR036380">
    <property type="entry name" value="Isochorismatase-like_sf"/>
</dbReference>
<dbReference type="PANTHER" id="PTHR43540">
    <property type="entry name" value="PEROXYUREIDOACRYLATE/UREIDOACRYLATE AMIDOHYDROLASE-RELATED"/>
    <property type="match status" value="1"/>
</dbReference>
<comment type="caution">
    <text evidence="4">The sequence shown here is derived from an EMBL/GenBank/DDBJ whole genome shotgun (WGS) entry which is preliminary data.</text>
</comment>
<accession>A0ABW1SJI8</accession>
<dbReference type="InterPro" id="IPR050272">
    <property type="entry name" value="Isochorismatase-like_hydrls"/>
</dbReference>
<name>A0ABW1SJI8_9LACO</name>
<evidence type="ECO:0000259" key="3">
    <source>
        <dbReference type="Pfam" id="PF00857"/>
    </source>
</evidence>
<sequence>MTISDVLLVIDMQNGLSDTVGYAAILKRINQRLTVYHTNHRPVIFMQHTDDELVYGSWNWQLAADLQRHATDRVILKNHSDSFYETGLTDYLRHLSAETVEVCGLQTEYCVDTAIRVGHSRGFKMVTLTGHSTTYDANGLTAAQIRRHHESIWDGSFATLLSD</sequence>
<dbReference type="Pfam" id="PF00857">
    <property type="entry name" value="Isochorismatase"/>
    <property type="match status" value="1"/>
</dbReference>
<dbReference type="InterPro" id="IPR000868">
    <property type="entry name" value="Isochorismatase-like_dom"/>
</dbReference>
<proteinExistence type="inferred from homology"/>
<keyword evidence="5" id="KW-1185">Reference proteome</keyword>
<evidence type="ECO:0000256" key="2">
    <source>
        <dbReference type="ARBA" id="ARBA00022801"/>
    </source>
</evidence>
<gene>
    <name evidence="4" type="ORF">ACFP1L_07515</name>
</gene>
<feature type="domain" description="Isochorismatase-like" evidence="3">
    <location>
        <begin position="6"/>
        <end position="129"/>
    </location>
</feature>
<reference evidence="5" key="1">
    <citation type="journal article" date="2019" name="Int. J. Syst. Evol. Microbiol.">
        <title>The Global Catalogue of Microorganisms (GCM) 10K type strain sequencing project: providing services to taxonomists for standard genome sequencing and annotation.</title>
        <authorList>
            <consortium name="The Broad Institute Genomics Platform"/>
            <consortium name="The Broad Institute Genome Sequencing Center for Infectious Disease"/>
            <person name="Wu L."/>
            <person name="Ma J."/>
        </authorList>
    </citation>
    <scope>NUCLEOTIDE SEQUENCE [LARGE SCALE GENOMIC DNA]</scope>
    <source>
        <strain evidence="5">CCM 8930</strain>
    </source>
</reference>
<dbReference type="PANTHER" id="PTHR43540:SF14">
    <property type="entry name" value="ISOCHORISMATASE"/>
    <property type="match status" value="1"/>
</dbReference>
<dbReference type="Proteomes" id="UP001596171">
    <property type="component" value="Unassembled WGS sequence"/>
</dbReference>
<keyword evidence="2" id="KW-0378">Hydrolase</keyword>
<dbReference type="RefSeq" id="WP_137615333.1">
    <property type="nucleotide sequence ID" value="NZ_BJDI01000002.1"/>
</dbReference>
<dbReference type="Gene3D" id="3.40.50.850">
    <property type="entry name" value="Isochorismatase-like"/>
    <property type="match status" value="1"/>
</dbReference>
<evidence type="ECO:0000256" key="1">
    <source>
        <dbReference type="ARBA" id="ARBA00006336"/>
    </source>
</evidence>
<comment type="similarity">
    <text evidence="1">Belongs to the isochorismatase family.</text>
</comment>
<dbReference type="EMBL" id="JBHSSE010000016">
    <property type="protein sequence ID" value="MFC6201718.1"/>
    <property type="molecule type" value="Genomic_DNA"/>
</dbReference>
<dbReference type="SUPFAM" id="SSF52499">
    <property type="entry name" value="Isochorismatase-like hydrolases"/>
    <property type="match status" value="1"/>
</dbReference>
<evidence type="ECO:0000313" key="4">
    <source>
        <dbReference type="EMBL" id="MFC6201718.1"/>
    </source>
</evidence>